<dbReference type="Pfam" id="PF00202">
    <property type="entry name" value="Aminotran_3"/>
    <property type="match status" value="1"/>
</dbReference>
<dbReference type="InterPro" id="IPR050103">
    <property type="entry name" value="Class-III_PLP-dep_AT"/>
</dbReference>
<feature type="binding site" evidence="5">
    <location>
        <position position="289"/>
    </location>
    <ligand>
        <name>N(2)-acetyl-L-ornithine</name>
        <dbReference type="ChEBI" id="CHEBI:57805"/>
    </ligand>
</feature>
<keyword evidence="5" id="KW-0963">Cytoplasm</keyword>
<accession>A0A068VRE5</accession>
<feature type="binding site" evidence="5">
    <location>
        <position position="147"/>
    </location>
    <ligand>
        <name>pyridoxal 5'-phosphate</name>
        <dbReference type="ChEBI" id="CHEBI:597326"/>
    </ligand>
</feature>
<dbReference type="FunFam" id="3.40.640.10:FF:000004">
    <property type="entry name" value="Acetylornithine aminotransferase"/>
    <property type="match status" value="1"/>
</dbReference>
<dbReference type="CDD" id="cd00610">
    <property type="entry name" value="OAT_like"/>
    <property type="match status" value="1"/>
</dbReference>
<dbReference type="PANTHER" id="PTHR11986">
    <property type="entry name" value="AMINOTRANSFERASE CLASS III"/>
    <property type="match status" value="1"/>
</dbReference>
<comment type="pathway">
    <text evidence="5">Amino-acid biosynthesis; L-arginine biosynthesis; N(2)-acetyl-L-ornithine from L-glutamate: step 4/4.</text>
</comment>
<dbReference type="HAMAP" id="MF_01107">
    <property type="entry name" value="ArgD_aminotrans_3"/>
    <property type="match status" value="1"/>
</dbReference>
<dbReference type="EC" id="2.6.1.11" evidence="5"/>
<dbReference type="SUPFAM" id="SSF53383">
    <property type="entry name" value="PLP-dependent transferases"/>
    <property type="match status" value="1"/>
</dbReference>
<sequence length="407" mass="43423">MSNGDAASGLNQQEWGARYDRTIMNTFGHPKRVLVRGEGAVVWDADGKRYTDFLAGIAVNALGHANPEVNRAVAEQMNTLGHISNIFASPTQIRLGEELVALASRESAPGTPARVFFANSGTEANEAAFKATRMTGRKKIVAMIGSFHGRSMGSLAITYNEHYRKPFEPLPGEIIWTPYGDVAALEKVVDDTVAAVVTEPIQGENGVIEPPDDFLPAVRRITAEHGALMWIDEVQTGMGRCGEWFAHQRLDVVPDLISVAKGLGNGFPMGACIALGPAADLFGPGEHGTTFGGNPVACAAGLAVISYIKSHDLLDHVKQMGLRLADKVMSLDDPRIATVRGRGLLRGIVLTKPLGAEAAAAALEAGWIINSPRPSVLRIAPPLIVTAEQIDEFVDVLPSLLDAAENR</sequence>
<dbReference type="Gene3D" id="3.40.640.10">
    <property type="entry name" value="Type I PLP-dependent aspartate aminotransferase-like (Major domain)"/>
    <property type="match status" value="1"/>
</dbReference>
<dbReference type="InterPro" id="IPR005814">
    <property type="entry name" value="Aminotrans_3"/>
</dbReference>
<feature type="binding site" evidence="5">
    <location>
        <begin position="232"/>
        <end position="235"/>
    </location>
    <ligand>
        <name>pyridoxal 5'-phosphate</name>
        <dbReference type="ChEBI" id="CHEBI:597326"/>
    </ligand>
</feature>
<keyword evidence="5" id="KW-0055">Arginine biosynthesis</keyword>
<dbReference type="Gene3D" id="3.90.1150.10">
    <property type="entry name" value="Aspartate Aminotransferase, domain 1"/>
    <property type="match status" value="1"/>
</dbReference>
<keyword evidence="3 5" id="KW-0808">Transferase</keyword>
<feature type="modified residue" description="N6-(pyridoxal phosphate)lysine" evidence="5">
    <location>
        <position position="261"/>
    </location>
</feature>
<proteinExistence type="inferred from homology"/>
<name>A0A068VRE5_PROFF</name>
<evidence type="ECO:0000256" key="1">
    <source>
        <dbReference type="ARBA" id="ARBA00022576"/>
    </source>
</evidence>
<feature type="binding site" evidence="5">
    <location>
        <position position="290"/>
    </location>
    <ligand>
        <name>pyridoxal 5'-phosphate</name>
        <dbReference type="ChEBI" id="CHEBI:597326"/>
    </ligand>
</feature>
<dbReference type="GO" id="GO:0003992">
    <property type="term" value="F:N2-acetyl-L-ornithine:2-oxoglutarate 5-aminotransferase activity"/>
    <property type="evidence" value="ECO:0007669"/>
    <property type="project" value="UniProtKB-UniRule"/>
</dbReference>
<dbReference type="RefSeq" id="WP_013161264.1">
    <property type="nucleotide sequence ID" value="NZ_CP010341.1"/>
</dbReference>
<organism evidence="6">
    <name type="scientific">Propionibacterium freudenreichii subsp. freudenreichii</name>
    <dbReference type="NCBI Taxonomy" id="66712"/>
    <lineage>
        <taxon>Bacteria</taxon>
        <taxon>Bacillati</taxon>
        <taxon>Actinomycetota</taxon>
        <taxon>Actinomycetes</taxon>
        <taxon>Propionibacteriales</taxon>
        <taxon>Propionibacteriaceae</taxon>
        <taxon>Propionibacterium</taxon>
    </lineage>
</organism>
<comment type="subunit">
    <text evidence="5">Homodimer.</text>
</comment>
<evidence type="ECO:0000256" key="5">
    <source>
        <dbReference type="HAMAP-Rule" id="MF_01107"/>
    </source>
</evidence>
<dbReference type="PROSITE" id="PS00600">
    <property type="entry name" value="AA_TRANSFER_CLASS_3"/>
    <property type="match status" value="1"/>
</dbReference>
<dbReference type="InterPro" id="IPR004636">
    <property type="entry name" value="AcOrn/SuccOrn_fam"/>
</dbReference>
<comment type="catalytic activity">
    <reaction evidence="5">
        <text>N(2)-acetyl-L-ornithine + 2-oxoglutarate = N-acetyl-L-glutamate 5-semialdehyde + L-glutamate</text>
        <dbReference type="Rhea" id="RHEA:18049"/>
        <dbReference type="ChEBI" id="CHEBI:16810"/>
        <dbReference type="ChEBI" id="CHEBI:29123"/>
        <dbReference type="ChEBI" id="CHEBI:29985"/>
        <dbReference type="ChEBI" id="CHEBI:57805"/>
        <dbReference type="EC" id="2.6.1.11"/>
    </reaction>
</comment>
<dbReference type="PIRSF" id="PIRSF000521">
    <property type="entry name" value="Transaminase_4ab_Lys_Orn"/>
    <property type="match status" value="1"/>
</dbReference>
<dbReference type="KEGG" id="pfre:RM25_1318"/>
<dbReference type="NCBIfam" id="TIGR00707">
    <property type="entry name" value="argD"/>
    <property type="match status" value="1"/>
</dbReference>
<gene>
    <name evidence="5 6" type="primary">argD</name>
    <name evidence="6" type="ORF">PFCIRM138_00995</name>
</gene>
<comment type="subcellular location">
    <subcellularLocation>
        <location evidence="5">Cytoplasm</location>
    </subcellularLocation>
</comment>
<protein>
    <recommendedName>
        <fullName evidence="5">Acetylornithine aminotransferase</fullName>
        <shortName evidence="5">ACOAT</shortName>
        <ecNumber evidence="5">2.6.1.11</ecNumber>
    </recommendedName>
</protein>
<dbReference type="InterPro" id="IPR015421">
    <property type="entry name" value="PyrdxlP-dep_Trfase_major"/>
</dbReference>
<keyword evidence="2 5" id="KW-0028">Amino-acid biosynthesis</keyword>
<dbReference type="GO" id="GO:0006526">
    <property type="term" value="P:L-arginine biosynthetic process"/>
    <property type="evidence" value="ECO:0007669"/>
    <property type="project" value="UniProtKB-UniRule"/>
</dbReference>
<comment type="miscellaneous">
    <text evidence="5">May also have succinyldiaminopimelate aminotransferase activity, thus carrying out the corresponding step in lysine biosynthesis.</text>
</comment>
<dbReference type="PANTHER" id="PTHR11986:SF79">
    <property type="entry name" value="ACETYLORNITHINE AMINOTRANSFERASE, MITOCHONDRIAL"/>
    <property type="match status" value="1"/>
</dbReference>
<feature type="binding site" evidence="5">
    <location>
        <position position="150"/>
    </location>
    <ligand>
        <name>N(2)-acetyl-L-ornithine</name>
        <dbReference type="ChEBI" id="CHEBI:57805"/>
    </ligand>
</feature>
<evidence type="ECO:0000256" key="3">
    <source>
        <dbReference type="ARBA" id="ARBA00022679"/>
    </source>
</evidence>
<dbReference type="InterPro" id="IPR049704">
    <property type="entry name" value="Aminotrans_3_PPA_site"/>
</dbReference>
<dbReference type="GO" id="GO:0005737">
    <property type="term" value="C:cytoplasm"/>
    <property type="evidence" value="ECO:0007669"/>
    <property type="project" value="UniProtKB-SubCell"/>
</dbReference>
<keyword evidence="4 5" id="KW-0663">Pyridoxal phosphate</keyword>
<evidence type="ECO:0000256" key="4">
    <source>
        <dbReference type="ARBA" id="ARBA00022898"/>
    </source>
</evidence>
<keyword evidence="1 5" id="KW-0032">Aminotransferase</keyword>
<dbReference type="EMBL" id="LM676436">
    <property type="protein sequence ID" value="CEP27321.1"/>
    <property type="molecule type" value="Genomic_DNA"/>
</dbReference>
<dbReference type="GO" id="GO:0042802">
    <property type="term" value="F:identical protein binding"/>
    <property type="evidence" value="ECO:0007669"/>
    <property type="project" value="TreeGrafter"/>
</dbReference>
<comment type="similarity">
    <text evidence="5">Belongs to the class-III pyridoxal-phosphate-dependent aminotransferase family. ArgD subfamily.</text>
</comment>
<dbReference type="InterPro" id="IPR015424">
    <property type="entry name" value="PyrdxlP-dep_Trfase"/>
</dbReference>
<dbReference type="PATRIC" id="fig|66712.6.peg.1343"/>
<dbReference type="GO" id="GO:0030170">
    <property type="term" value="F:pyridoxal phosphate binding"/>
    <property type="evidence" value="ECO:0007669"/>
    <property type="project" value="InterPro"/>
</dbReference>
<comment type="cofactor">
    <cofactor evidence="5">
        <name>pyridoxal 5'-phosphate</name>
        <dbReference type="ChEBI" id="CHEBI:597326"/>
    </cofactor>
    <text evidence="5">Binds 1 pyridoxal phosphate per subunit.</text>
</comment>
<dbReference type="InterPro" id="IPR015422">
    <property type="entry name" value="PyrdxlP-dep_Trfase_small"/>
</dbReference>
<dbReference type="NCBIfam" id="NF002874">
    <property type="entry name" value="PRK03244.1"/>
    <property type="match status" value="1"/>
</dbReference>
<evidence type="ECO:0000256" key="2">
    <source>
        <dbReference type="ARBA" id="ARBA00022605"/>
    </source>
</evidence>
<dbReference type="UniPathway" id="UPA00068">
    <property type="reaction ID" value="UER00109"/>
</dbReference>
<reference evidence="6" key="1">
    <citation type="submission" date="2014-08" db="EMBL/GenBank/DDBJ databases">
        <authorList>
            <person name="Falentin Helene"/>
        </authorList>
    </citation>
    <scope>NUCLEOTIDE SEQUENCE</scope>
</reference>
<dbReference type="AlphaFoldDB" id="A0A068VRE5"/>
<feature type="binding site" evidence="5">
    <location>
        <begin position="121"/>
        <end position="122"/>
    </location>
    <ligand>
        <name>pyridoxal 5'-phosphate</name>
        <dbReference type="ChEBI" id="CHEBI:597326"/>
    </ligand>
</feature>
<evidence type="ECO:0000313" key="6">
    <source>
        <dbReference type="EMBL" id="CEP27321.1"/>
    </source>
</evidence>